<keyword evidence="3" id="KW-0408">Iron</keyword>
<organism evidence="7 8">
    <name type="scientific">Flavobacterium supellecticarium</name>
    <dbReference type="NCBI Taxonomy" id="2565924"/>
    <lineage>
        <taxon>Bacteria</taxon>
        <taxon>Pseudomonadati</taxon>
        <taxon>Bacteroidota</taxon>
        <taxon>Flavobacteriia</taxon>
        <taxon>Flavobacteriales</taxon>
        <taxon>Flavobacteriaceae</taxon>
        <taxon>Flavobacterium</taxon>
    </lineage>
</organism>
<keyword evidence="1" id="KW-0001">2Fe-2S</keyword>
<gene>
    <name evidence="7" type="ORF">E6C50_13655</name>
</gene>
<feature type="signal peptide" evidence="5">
    <location>
        <begin position="1"/>
        <end position="19"/>
    </location>
</feature>
<name>A0A4S3ZT57_9FLAO</name>
<reference evidence="7 8" key="1">
    <citation type="submission" date="2019-04" db="EMBL/GenBank/DDBJ databases">
        <title>Flavobacterium sp. nov. isolated from construction timber.</title>
        <authorList>
            <person name="Lin S.-Y."/>
            <person name="Chang C.-T."/>
            <person name="Young C.-C."/>
        </authorList>
    </citation>
    <scope>NUCLEOTIDE SEQUENCE [LARGE SCALE GENOMIC DNA]</scope>
    <source>
        <strain evidence="7 8">CC-CTC003</strain>
    </source>
</reference>
<evidence type="ECO:0000313" key="7">
    <source>
        <dbReference type="EMBL" id="THF48792.1"/>
    </source>
</evidence>
<dbReference type="InterPro" id="IPR017941">
    <property type="entry name" value="Rieske_2Fe-2S"/>
</dbReference>
<evidence type="ECO:0000256" key="1">
    <source>
        <dbReference type="ARBA" id="ARBA00022714"/>
    </source>
</evidence>
<dbReference type="RefSeq" id="WP_136403785.1">
    <property type="nucleotide sequence ID" value="NZ_SSNZ01000007.1"/>
</dbReference>
<dbReference type="OrthoDB" id="1201186at2"/>
<dbReference type="PROSITE" id="PS51257">
    <property type="entry name" value="PROKAR_LIPOPROTEIN"/>
    <property type="match status" value="1"/>
</dbReference>
<comment type="caution">
    <text evidence="7">The sequence shown here is derived from an EMBL/GenBank/DDBJ whole genome shotgun (WGS) entry which is preliminary data.</text>
</comment>
<dbReference type="EMBL" id="SSNZ01000007">
    <property type="protein sequence ID" value="THF48792.1"/>
    <property type="molecule type" value="Genomic_DNA"/>
</dbReference>
<dbReference type="Proteomes" id="UP000307507">
    <property type="component" value="Unassembled WGS sequence"/>
</dbReference>
<keyword evidence="5" id="KW-0732">Signal</keyword>
<protein>
    <recommendedName>
        <fullName evidence="6">Rieske domain-containing protein</fullName>
    </recommendedName>
</protein>
<keyword evidence="4" id="KW-0411">Iron-sulfur</keyword>
<evidence type="ECO:0000256" key="2">
    <source>
        <dbReference type="ARBA" id="ARBA00022723"/>
    </source>
</evidence>
<keyword evidence="8" id="KW-1185">Reference proteome</keyword>
<evidence type="ECO:0000256" key="5">
    <source>
        <dbReference type="SAM" id="SignalP"/>
    </source>
</evidence>
<sequence>MKKYLFLLFLTAFIGSCSKDSVVNNNNPYLPNYPVSLTINLNLPAYSSLQFTNGYAYVSGPAAGIRGIILFRTGTGIVAFDRACPNQALSDCSTMDVEGIEAVCSCDNVKYNLYTGIGNAQYPMKQYRVEKTGDIVRVYN</sequence>
<keyword evidence="2" id="KW-0479">Metal-binding</keyword>
<accession>A0A4S3ZT57</accession>
<dbReference type="SUPFAM" id="SSF50022">
    <property type="entry name" value="ISP domain"/>
    <property type="match status" value="1"/>
</dbReference>
<dbReference type="GO" id="GO:0046872">
    <property type="term" value="F:metal ion binding"/>
    <property type="evidence" value="ECO:0007669"/>
    <property type="project" value="UniProtKB-KW"/>
</dbReference>
<dbReference type="GO" id="GO:0051537">
    <property type="term" value="F:2 iron, 2 sulfur cluster binding"/>
    <property type="evidence" value="ECO:0007669"/>
    <property type="project" value="UniProtKB-KW"/>
</dbReference>
<evidence type="ECO:0000256" key="3">
    <source>
        <dbReference type="ARBA" id="ARBA00023004"/>
    </source>
</evidence>
<evidence type="ECO:0000256" key="4">
    <source>
        <dbReference type="ARBA" id="ARBA00023014"/>
    </source>
</evidence>
<evidence type="ECO:0000259" key="6">
    <source>
        <dbReference type="PROSITE" id="PS51296"/>
    </source>
</evidence>
<evidence type="ECO:0000313" key="8">
    <source>
        <dbReference type="Proteomes" id="UP000307507"/>
    </source>
</evidence>
<proteinExistence type="predicted"/>
<dbReference type="AlphaFoldDB" id="A0A4S3ZT57"/>
<feature type="domain" description="Rieske" evidence="6">
    <location>
        <begin position="66"/>
        <end position="138"/>
    </location>
</feature>
<dbReference type="InterPro" id="IPR036922">
    <property type="entry name" value="Rieske_2Fe-2S_sf"/>
</dbReference>
<dbReference type="Gene3D" id="2.102.10.10">
    <property type="entry name" value="Rieske [2Fe-2S] iron-sulphur domain"/>
    <property type="match status" value="1"/>
</dbReference>
<feature type="chain" id="PRO_5020621400" description="Rieske domain-containing protein" evidence="5">
    <location>
        <begin position="20"/>
        <end position="140"/>
    </location>
</feature>
<dbReference type="PROSITE" id="PS51296">
    <property type="entry name" value="RIESKE"/>
    <property type="match status" value="1"/>
</dbReference>